<sequence length="96" mass="10755">MLIVHAHLQIIPAQEEAFHEAVQALLPASRAEEGNIAYNLMKSTEQEHHYTMVELWKDQAAIASHNASEHFQTFVTHASAFMAAPMDLQVFAGERV</sequence>
<feature type="domain" description="ABM" evidence="1">
    <location>
        <begin position="2"/>
        <end position="91"/>
    </location>
</feature>
<name>A0ABR8MUC4_9BACL</name>
<dbReference type="SUPFAM" id="SSF54909">
    <property type="entry name" value="Dimeric alpha+beta barrel"/>
    <property type="match status" value="1"/>
</dbReference>
<proteinExistence type="predicted"/>
<dbReference type="PANTHER" id="PTHR33336:SF3">
    <property type="entry name" value="ABM DOMAIN-CONTAINING PROTEIN"/>
    <property type="match status" value="1"/>
</dbReference>
<keyword evidence="2" id="KW-0560">Oxidoreductase</keyword>
<evidence type="ECO:0000313" key="3">
    <source>
        <dbReference type="Proteomes" id="UP000609346"/>
    </source>
</evidence>
<evidence type="ECO:0000313" key="2">
    <source>
        <dbReference type="EMBL" id="MBD3918886.1"/>
    </source>
</evidence>
<reference evidence="2 3" key="1">
    <citation type="submission" date="2020-09" db="EMBL/GenBank/DDBJ databases">
        <title>Paenibacillus sp. strain PR3 16S rRNA gene Genome sequencing and assembly.</title>
        <authorList>
            <person name="Kim J."/>
        </authorList>
    </citation>
    <scope>NUCLEOTIDE SEQUENCE [LARGE SCALE GENOMIC DNA]</scope>
    <source>
        <strain evidence="2 3">PR3</strain>
    </source>
</reference>
<dbReference type="InterPro" id="IPR007138">
    <property type="entry name" value="ABM_dom"/>
</dbReference>
<protein>
    <submittedName>
        <fullName evidence="2">Antibiotic biosynthesis monooxygenase</fullName>
    </submittedName>
</protein>
<dbReference type="InterPro" id="IPR011008">
    <property type="entry name" value="Dimeric_a/b-barrel"/>
</dbReference>
<organism evidence="2 3">
    <name type="scientific">Paenibacillus terricola</name>
    <dbReference type="NCBI Taxonomy" id="2763503"/>
    <lineage>
        <taxon>Bacteria</taxon>
        <taxon>Bacillati</taxon>
        <taxon>Bacillota</taxon>
        <taxon>Bacilli</taxon>
        <taxon>Bacillales</taxon>
        <taxon>Paenibacillaceae</taxon>
        <taxon>Paenibacillus</taxon>
    </lineage>
</organism>
<dbReference type="Proteomes" id="UP000609346">
    <property type="component" value="Unassembled WGS sequence"/>
</dbReference>
<gene>
    <name evidence="2" type="ORF">H8B09_08995</name>
</gene>
<dbReference type="PROSITE" id="PS51725">
    <property type="entry name" value="ABM"/>
    <property type="match status" value="1"/>
</dbReference>
<comment type="caution">
    <text evidence="2">The sequence shown here is derived from an EMBL/GenBank/DDBJ whole genome shotgun (WGS) entry which is preliminary data.</text>
</comment>
<dbReference type="EMBL" id="JACXZA010000002">
    <property type="protein sequence ID" value="MBD3918886.1"/>
    <property type="molecule type" value="Genomic_DNA"/>
</dbReference>
<dbReference type="PANTHER" id="PTHR33336">
    <property type="entry name" value="QUINOL MONOOXYGENASE YGIN-RELATED"/>
    <property type="match status" value="1"/>
</dbReference>
<dbReference type="Gene3D" id="3.30.70.100">
    <property type="match status" value="1"/>
</dbReference>
<keyword evidence="2" id="KW-0503">Monooxygenase</keyword>
<evidence type="ECO:0000259" key="1">
    <source>
        <dbReference type="PROSITE" id="PS51725"/>
    </source>
</evidence>
<dbReference type="GO" id="GO:0004497">
    <property type="term" value="F:monooxygenase activity"/>
    <property type="evidence" value="ECO:0007669"/>
    <property type="project" value="UniProtKB-KW"/>
</dbReference>
<dbReference type="RefSeq" id="WP_191203177.1">
    <property type="nucleotide sequence ID" value="NZ_JACXZA010000002.1"/>
</dbReference>
<accession>A0ABR8MUC4</accession>
<dbReference type="InterPro" id="IPR050744">
    <property type="entry name" value="AI-2_Isomerase_LsrG"/>
</dbReference>
<dbReference type="Pfam" id="PF03992">
    <property type="entry name" value="ABM"/>
    <property type="match status" value="1"/>
</dbReference>
<keyword evidence="3" id="KW-1185">Reference proteome</keyword>